<dbReference type="InterPro" id="IPR051532">
    <property type="entry name" value="Ester_Hydrolysis_Enzymes"/>
</dbReference>
<name>A0A0G0ZGL2_9BACT</name>
<organism evidence="2 3">
    <name type="scientific">Candidatus Gottesmanbacteria bacterium GW2011_GWA2_42_18</name>
    <dbReference type="NCBI Taxonomy" id="1618442"/>
    <lineage>
        <taxon>Bacteria</taxon>
        <taxon>Candidatus Gottesmaniibacteriota</taxon>
    </lineage>
</organism>
<evidence type="ECO:0000313" key="3">
    <source>
        <dbReference type="Proteomes" id="UP000034320"/>
    </source>
</evidence>
<feature type="chain" id="PRO_5002535636" description="SGNH hydrolase-type esterase domain-containing protein" evidence="1">
    <location>
        <begin position="23"/>
        <end position="349"/>
    </location>
</feature>
<feature type="signal peptide" evidence="1">
    <location>
        <begin position="1"/>
        <end position="22"/>
    </location>
</feature>
<gene>
    <name evidence="2" type="ORF">UV09_C0002G0007</name>
</gene>
<proteinExistence type="predicted"/>
<dbReference type="EMBL" id="LCDD01000002">
    <property type="protein sequence ID" value="KKS47829.1"/>
    <property type="molecule type" value="Genomic_DNA"/>
</dbReference>
<protein>
    <recommendedName>
        <fullName evidence="4">SGNH hydrolase-type esterase domain-containing protein</fullName>
    </recommendedName>
</protein>
<accession>A0A0G0ZGL2</accession>
<evidence type="ECO:0000313" key="2">
    <source>
        <dbReference type="EMBL" id="KKS47829.1"/>
    </source>
</evidence>
<dbReference type="SUPFAM" id="SSF52266">
    <property type="entry name" value="SGNH hydrolase"/>
    <property type="match status" value="1"/>
</dbReference>
<evidence type="ECO:0008006" key="4">
    <source>
        <dbReference type="Google" id="ProtNLM"/>
    </source>
</evidence>
<dbReference type="GO" id="GO:0004622">
    <property type="term" value="F:phosphatidylcholine lysophospholipase activity"/>
    <property type="evidence" value="ECO:0007669"/>
    <property type="project" value="TreeGrafter"/>
</dbReference>
<dbReference type="AlphaFoldDB" id="A0A0G0ZGL2"/>
<evidence type="ECO:0000256" key="1">
    <source>
        <dbReference type="SAM" id="SignalP"/>
    </source>
</evidence>
<comment type="caution">
    <text evidence="2">The sequence shown here is derived from an EMBL/GenBank/DDBJ whole genome shotgun (WGS) entry which is preliminary data.</text>
</comment>
<dbReference type="PANTHER" id="PTHR30383">
    <property type="entry name" value="THIOESTERASE 1/PROTEASE 1/LYSOPHOSPHOLIPASE L1"/>
    <property type="match status" value="1"/>
</dbReference>
<dbReference type="CDD" id="cd00229">
    <property type="entry name" value="SGNH_hydrolase"/>
    <property type="match status" value="1"/>
</dbReference>
<dbReference type="InterPro" id="IPR036514">
    <property type="entry name" value="SGNH_hydro_sf"/>
</dbReference>
<keyword evidence="1" id="KW-0732">Signal</keyword>
<sequence>MAYFRACLLIILFLLTFPPKIAGQTPAMPQISFGNLLGTPSPVRNLSVEESKAIRVKKFLEIISENGKKSLAQFEKKSKLPQVSGESKSLSDNIASYLITPVPTLNPYLENILAETTANSNHMGLPNYIEPKSIYTIALLGDSMTDTLGKELIHLRILLKENFPGKQFFLLNYGQGATDIESGLKRLTERTTYLGESYAPLVAYKPDIVVVESFAYNHWGAELSDLNRQWLAIARIIETIRSYSPDTRIILAATISPNAFKFGDGILNWSKDMKWDASITTKAYLSNLINFATSQNYPLADAYSASLGADSQGLSRYINPVDNLHPSEEGKMLYAHKITETIKLHNLIR</sequence>
<dbReference type="Proteomes" id="UP000034320">
    <property type="component" value="Unassembled WGS sequence"/>
</dbReference>
<dbReference type="Gene3D" id="3.40.50.1110">
    <property type="entry name" value="SGNH hydrolase"/>
    <property type="match status" value="1"/>
</dbReference>
<dbReference type="PANTHER" id="PTHR30383:SF5">
    <property type="entry name" value="SGNH HYDROLASE-TYPE ESTERASE DOMAIN-CONTAINING PROTEIN"/>
    <property type="match status" value="1"/>
</dbReference>
<reference evidence="2 3" key="1">
    <citation type="journal article" date="2015" name="Nature">
        <title>rRNA introns, odd ribosomes, and small enigmatic genomes across a large radiation of phyla.</title>
        <authorList>
            <person name="Brown C.T."/>
            <person name="Hug L.A."/>
            <person name="Thomas B.C."/>
            <person name="Sharon I."/>
            <person name="Castelle C.J."/>
            <person name="Singh A."/>
            <person name="Wilkins M.J."/>
            <person name="Williams K.H."/>
            <person name="Banfield J.F."/>
        </authorList>
    </citation>
    <scope>NUCLEOTIDE SEQUENCE [LARGE SCALE GENOMIC DNA]</scope>
</reference>